<proteinExistence type="predicted"/>
<dbReference type="Proteomes" id="UP000265520">
    <property type="component" value="Unassembled WGS sequence"/>
</dbReference>
<dbReference type="EMBL" id="LXQA010440081">
    <property type="protein sequence ID" value="MCI51968.1"/>
    <property type="molecule type" value="Genomic_DNA"/>
</dbReference>
<reference evidence="1 2" key="1">
    <citation type="journal article" date="2018" name="Front. Plant Sci.">
        <title>Red Clover (Trifolium pratense) and Zigzag Clover (T. medium) - A Picture of Genomic Similarities and Differences.</title>
        <authorList>
            <person name="Dluhosova J."/>
            <person name="Istvanek J."/>
            <person name="Nedelnik J."/>
            <person name="Repkova J."/>
        </authorList>
    </citation>
    <scope>NUCLEOTIDE SEQUENCE [LARGE SCALE GENOMIC DNA]</scope>
    <source>
        <strain evidence="2">cv. 10/8</strain>
        <tissue evidence="1">Leaf</tissue>
    </source>
</reference>
<dbReference type="AlphaFoldDB" id="A0A392SSZ0"/>
<sequence length="27" mass="3052">SAMSVHVAHVAVPPFQDVRFCLKEGYY</sequence>
<keyword evidence="2" id="KW-1185">Reference proteome</keyword>
<evidence type="ECO:0000313" key="2">
    <source>
        <dbReference type="Proteomes" id="UP000265520"/>
    </source>
</evidence>
<accession>A0A392SSZ0</accession>
<protein>
    <submittedName>
        <fullName evidence="1">Uncharacterized protein</fullName>
    </submittedName>
</protein>
<comment type="caution">
    <text evidence="1">The sequence shown here is derived from an EMBL/GenBank/DDBJ whole genome shotgun (WGS) entry which is preliminary data.</text>
</comment>
<evidence type="ECO:0000313" key="1">
    <source>
        <dbReference type="EMBL" id="MCI51968.1"/>
    </source>
</evidence>
<organism evidence="1 2">
    <name type="scientific">Trifolium medium</name>
    <dbReference type="NCBI Taxonomy" id="97028"/>
    <lineage>
        <taxon>Eukaryota</taxon>
        <taxon>Viridiplantae</taxon>
        <taxon>Streptophyta</taxon>
        <taxon>Embryophyta</taxon>
        <taxon>Tracheophyta</taxon>
        <taxon>Spermatophyta</taxon>
        <taxon>Magnoliopsida</taxon>
        <taxon>eudicotyledons</taxon>
        <taxon>Gunneridae</taxon>
        <taxon>Pentapetalae</taxon>
        <taxon>rosids</taxon>
        <taxon>fabids</taxon>
        <taxon>Fabales</taxon>
        <taxon>Fabaceae</taxon>
        <taxon>Papilionoideae</taxon>
        <taxon>50 kb inversion clade</taxon>
        <taxon>NPAAA clade</taxon>
        <taxon>Hologalegina</taxon>
        <taxon>IRL clade</taxon>
        <taxon>Trifolieae</taxon>
        <taxon>Trifolium</taxon>
    </lineage>
</organism>
<feature type="non-terminal residue" evidence="1">
    <location>
        <position position="1"/>
    </location>
</feature>
<name>A0A392SSZ0_9FABA</name>